<name>A0A565BCX0_9BRAS</name>
<dbReference type="AlphaFoldDB" id="A0A565BCX0"/>
<dbReference type="InterPro" id="IPR044534">
    <property type="entry name" value="TTL1-4"/>
</dbReference>
<gene>
    <name evidence="1" type="ORF">ANE_LOCUS9121</name>
</gene>
<organism evidence="1 2">
    <name type="scientific">Arabis nemorensis</name>
    <dbReference type="NCBI Taxonomy" id="586526"/>
    <lineage>
        <taxon>Eukaryota</taxon>
        <taxon>Viridiplantae</taxon>
        <taxon>Streptophyta</taxon>
        <taxon>Embryophyta</taxon>
        <taxon>Tracheophyta</taxon>
        <taxon>Spermatophyta</taxon>
        <taxon>Magnoliopsida</taxon>
        <taxon>eudicotyledons</taxon>
        <taxon>Gunneridae</taxon>
        <taxon>Pentapetalae</taxon>
        <taxon>rosids</taxon>
        <taxon>malvids</taxon>
        <taxon>Brassicales</taxon>
        <taxon>Brassicaceae</taxon>
        <taxon>Arabideae</taxon>
        <taxon>Arabis</taxon>
    </lineage>
</organism>
<accession>A0A565BCX0</accession>
<proteinExistence type="predicted"/>
<reference evidence="1" key="1">
    <citation type="submission" date="2019-07" db="EMBL/GenBank/DDBJ databases">
        <authorList>
            <person name="Dittberner H."/>
        </authorList>
    </citation>
    <scope>NUCLEOTIDE SEQUENCE [LARGE SCALE GENOMIC DNA]</scope>
</reference>
<comment type="caution">
    <text evidence="1">The sequence shown here is derived from an EMBL/GenBank/DDBJ whole genome shotgun (WGS) entry which is preliminary data.</text>
</comment>
<keyword evidence="2" id="KW-1185">Reference proteome</keyword>
<dbReference type="PANTHER" id="PTHR46050">
    <property type="entry name" value="TPR REPEAT-CONTAINING THIOREDOXIN"/>
    <property type="match status" value="1"/>
</dbReference>
<protein>
    <submittedName>
        <fullName evidence="1">Uncharacterized protein</fullName>
    </submittedName>
</protein>
<dbReference type="OrthoDB" id="1926212at2759"/>
<dbReference type="PANTHER" id="PTHR46050:SF13">
    <property type="entry name" value="TPR REPEAT-CONTAINING THIOREDOXIN TTL2"/>
    <property type="match status" value="1"/>
</dbReference>
<evidence type="ECO:0000313" key="1">
    <source>
        <dbReference type="EMBL" id="VVA98676.1"/>
    </source>
</evidence>
<evidence type="ECO:0000313" key="2">
    <source>
        <dbReference type="Proteomes" id="UP000489600"/>
    </source>
</evidence>
<sequence length="161" mass="18140">MQCFNEGLFTEALKLSDRAIELDPENAATIAIDQLPCLNWERFGKLSKSVKKLGQVNNARKHSLKDTSDDKFLVMLKQVETHLHICAYARRRDAWVAVLQEAHAAMVSGANLSPQLAMCKVEALLKLQQLHDAEYELALVPKVEPFPASFSQTHWKNGLKQ</sequence>
<dbReference type="Proteomes" id="UP000489600">
    <property type="component" value="Unassembled WGS sequence"/>
</dbReference>
<dbReference type="GO" id="GO:0005737">
    <property type="term" value="C:cytoplasm"/>
    <property type="evidence" value="ECO:0007669"/>
    <property type="project" value="TreeGrafter"/>
</dbReference>
<dbReference type="EMBL" id="CABITT030000003">
    <property type="protein sequence ID" value="VVA98676.1"/>
    <property type="molecule type" value="Genomic_DNA"/>
</dbReference>